<evidence type="ECO:0000256" key="6">
    <source>
        <dbReference type="SAM" id="Phobius"/>
    </source>
</evidence>
<sequence>VKREPLFGVDEPSRLMCLGFTLVELMIVVAVLGIVSAIAIPAYQGYIEDARIGTMLQSIETIRVFQENRRLEQGEYVEGSYDPASPDAAGGLKEAAVLDWSPFASNDVVTFVIACQTDATNPECARASGYQVTATHSEGGSVCRIINRSSVASC</sequence>
<dbReference type="InterPro" id="IPR012902">
    <property type="entry name" value="N_methyl_site"/>
</dbReference>
<dbReference type="PANTHER" id="PTHR30093:SF44">
    <property type="entry name" value="TYPE II SECRETION SYSTEM CORE PROTEIN G"/>
    <property type="match status" value="1"/>
</dbReference>
<dbReference type="EMBL" id="UINC01103892">
    <property type="protein sequence ID" value="SVC66626.1"/>
    <property type="molecule type" value="Genomic_DNA"/>
</dbReference>
<evidence type="ECO:0008006" key="8">
    <source>
        <dbReference type="Google" id="ProtNLM"/>
    </source>
</evidence>
<accession>A0A382P003</accession>
<dbReference type="AlphaFoldDB" id="A0A382P003"/>
<dbReference type="InterPro" id="IPR045584">
    <property type="entry name" value="Pilin-like"/>
</dbReference>
<evidence type="ECO:0000256" key="3">
    <source>
        <dbReference type="ARBA" id="ARBA00022692"/>
    </source>
</evidence>
<dbReference type="NCBIfam" id="TIGR02532">
    <property type="entry name" value="IV_pilin_GFxxxE"/>
    <property type="match status" value="1"/>
</dbReference>
<keyword evidence="5 6" id="KW-0472">Membrane</keyword>
<reference evidence="7" key="1">
    <citation type="submission" date="2018-05" db="EMBL/GenBank/DDBJ databases">
        <authorList>
            <person name="Lanie J.A."/>
            <person name="Ng W.-L."/>
            <person name="Kazmierczak K.M."/>
            <person name="Andrzejewski T.M."/>
            <person name="Davidsen T.M."/>
            <person name="Wayne K.J."/>
            <person name="Tettelin H."/>
            <person name="Glass J.I."/>
            <person name="Rusch D."/>
            <person name="Podicherti R."/>
            <person name="Tsui H.-C.T."/>
            <person name="Winkler M.E."/>
        </authorList>
    </citation>
    <scope>NUCLEOTIDE SEQUENCE</scope>
</reference>
<organism evidence="7">
    <name type="scientific">marine metagenome</name>
    <dbReference type="NCBI Taxonomy" id="408172"/>
    <lineage>
        <taxon>unclassified sequences</taxon>
        <taxon>metagenomes</taxon>
        <taxon>ecological metagenomes</taxon>
    </lineage>
</organism>
<name>A0A382P003_9ZZZZ</name>
<gene>
    <name evidence="7" type="ORF">METZ01_LOCUS319480</name>
</gene>
<feature type="transmembrane region" description="Helical" evidence="6">
    <location>
        <begin position="20"/>
        <end position="43"/>
    </location>
</feature>
<keyword evidence="4 6" id="KW-1133">Transmembrane helix</keyword>
<evidence type="ECO:0000256" key="1">
    <source>
        <dbReference type="ARBA" id="ARBA00004167"/>
    </source>
</evidence>
<protein>
    <recommendedName>
        <fullName evidence="8">Prepilin-type N-terminal cleavage/methylation domain-containing protein</fullName>
    </recommendedName>
</protein>
<dbReference type="GO" id="GO:0016020">
    <property type="term" value="C:membrane"/>
    <property type="evidence" value="ECO:0007669"/>
    <property type="project" value="UniProtKB-SubCell"/>
</dbReference>
<feature type="non-terminal residue" evidence="7">
    <location>
        <position position="1"/>
    </location>
</feature>
<dbReference type="Pfam" id="PF07963">
    <property type="entry name" value="N_methyl"/>
    <property type="match status" value="1"/>
</dbReference>
<keyword evidence="2" id="KW-0488">Methylation</keyword>
<dbReference type="SUPFAM" id="SSF54523">
    <property type="entry name" value="Pili subunits"/>
    <property type="match status" value="1"/>
</dbReference>
<comment type="subcellular location">
    <subcellularLocation>
        <location evidence="1">Membrane</location>
        <topology evidence="1">Single-pass membrane protein</topology>
    </subcellularLocation>
</comment>
<evidence type="ECO:0000256" key="2">
    <source>
        <dbReference type="ARBA" id="ARBA00022481"/>
    </source>
</evidence>
<evidence type="ECO:0000256" key="4">
    <source>
        <dbReference type="ARBA" id="ARBA00022989"/>
    </source>
</evidence>
<proteinExistence type="predicted"/>
<evidence type="ECO:0000256" key="5">
    <source>
        <dbReference type="ARBA" id="ARBA00023136"/>
    </source>
</evidence>
<dbReference type="PANTHER" id="PTHR30093">
    <property type="entry name" value="GENERAL SECRETION PATHWAY PROTEIN G"/>
    <property type="match status" value="1"/>
</dbReference>
<dbReference type="Gene3D" id="3.30.700.10">
    <property type="entry name" value="Glycoprotein, Type 4 Pilin"/>
    <property type="match status" value="1"/>
</dbReference>
<keyword evidence="3 6" id="KW-0812">Transmembrane</keyword>
<evidence type="ECO:0000313" key="7">
    <source>
        <dbReference type="EMBL" id="SVC66626.1"/>
    </source>
</evidence>